<dbReference type="InterPro" id="IPR028211">
    <property type="entry name" value="Ntr2"/>
</dbReference>
<evidence type="ECO:0000256" key="4">
    <source>
        <dbReference type="SAM" id="MobiDB-lite"/>
    </source>
</evidence>
<sequence length="821" mass="90266">MEEDLPPSPFIKKRPKGSIRPSGSTSSLRSLAGSPGASNLSFAQDEGNDDDGGNVAVIRSRGKKTPVGRVKDREGVAKKAGRLSFNGGDEEEESDTSFVVKRTDSPSSTGPRRLLRPSGSTASLRASDLPASLEQASISPARSLYSKEHLNELKAGTLSTPPPNRSNDYDDLTRSKFGSQIDDMPDSIPTTAAIAEAKKRRERMRAEGGGTGSDGFVSLEVGFASKSGESRLVREDDEIGDGDEDMAEFTGAQETVPLGKKANKDAAEKMRSGMIDMIQDVAEDEDDEESKQWEEAQIKRGEQRRVGSLKVIPQTTTLPTLSGVSSRLTTALSTLESSHTLDAATLSHFSHERAELDAQEQELRTEVQKAEEKNRWFSDFKMFIEEVAAFLDEKYPLLERIEKENLAIQKERYDIVSRRRFEDDSDDVSLFTGAAIPSSYKPPLADGEEPPAPSEPEVDEFGRQREDDLVARSAVRVARRSARERRAAARVAAAGQEEEDAGSWTDDELSSGDADDLADALKSLRESLASVFSDVKADDFRDPNLGIRRKFEEWREKFGEEYRNAFGGLAMVGVWEFWARVEMALWNPFEIDLLAKTPAGLDAYQWHSSLSSYGHSARASSHSSDGEGEHDESEEVVNALVTSVVIPRLEKLAKETYDPLSRRQTTRALGLVDEVSYCVEKSSPKFESLVVAFVSRLQLAITQAQSLIAPHFAAISLPSNSFDPSTFTSRTHFLHRQVKLLQNAVRWRRFARSLRLSAISELAGAGLLFDELLQRELVAKIILPVAEASWGTGGEAVAAKVLSLLPGEVPPALQRRLEGKQ</sequence>
<feature type="compositionally biased region" description="Acidic residues" evidence="4">
    <location>
        <begin position="496"/>
        <end position="512"/>
    </location>
</feature>
<feature type="region of interest" description="Disordered" evidence="4">
    <location>
        <begin position="1"/>
        <end position="140"/>
    </location>
</feature>
<dbReference type="STRING" id="106004.A0A1Y2FHW2"/>
<dbReference type="GO" id="GO:0003677">
    <property type="term" value="F:DNA binding"/>
    <property type="evidence" value="ECO:0007669"/>
    <property type="project" value="InterPro"/>
</dbReference>
<feature type="region of interest" description="Disordered" evidence="4">
    <location>
        <begin position="152"/>
        <end position="267"/>
    </location>
</feature>
<proteinExistence type="inferred from homology"/>
<dbReference type="AlphaFoldDB" id="A0A1Y2FHW2"/>
<feature type="region of interest" description="Disordered" evidence="4">
    <location>
        <begin position="433"/>
        <end position="464"/>
    </location>
</feature>
<organism evidence="6 7">
    <name type="scientific">Leucosporidium creatinivorum</name>
    <dbReference type="NCBI Taxonomy" id="106004"/>
    <lineage>
        <taxon>Eukaryota</taxon>
        <taxon>Fungi</taxon>
        <taxon>Dikarya</taxon>
        <taxon>Basidiomycota</taxon>
        <taxon>Pucciniomycotina</taxon>
        <taxon>Microbotryomycetes</taxon>
        <taxon>Leucosporidiales</taxon>
        <taxon>Leucosporidium</taxon>
    </lineage>
</organism>
<dbReference type="InterPro" id="IPR012890">
    <property type="entry name" value="GCFC2-like"/>
</dbReference>
<dbReference type="InterPro" id="IPR022783">
    <property type="entry name" value="GCFC_dom"/>
</dbReference>
<dbReference type="EMBL" id="MCGR01000019">
    <property type="protein sequence ID" value="ORY83548.1"/>
    <property type="molecule type" value="Genomic_DNA"/>
</dbReference>
<dbReference type="GO" id="GO:0071008">
    <property type="term" value="C:U2-type post-mRNA release spliceosomal complex"/>
    <property type="evidence" value="ECO:0007669"/>
    <property type="project" value="InterPro"/>
</dbReference>
<keyword evidence="7" id="KW-1185">Reference proteome</keyword>
<reference evidence="6 7" key="1">
    <citation type="submission" date="2016-07" db="EMBL/GenBank/DDBJ databases">
        <title>Pervasive Adenine N6-methylation of Active Genes in Fungi.</title>
        <authorList>
            <consortium name="DOE Joint Genome Institute"/>
            <person name="Mondo S.J."/>
            <person name="Dannebaum R.O."/>
            <person name="Kuo R.C."/>
            <person name="Labutti K."/>
            <person name="Haridas S."/>
            <person name="Kuo A."/>
            <person name="Salamov A."/>
            <person name="Ahrendt S.R."/>
            <person name="Lipzen A."/>
            <person name="Sullivan W."/>
            <person name="Andreopoulos W.B."/>
            <person name="Clum A."/>
            <person name="Lindquist E."/>
            <person name="Daum C."/>
            <person name="Ramamoorthy G.K."/>
            <person name="Gryganskyi A."/>
            <person name="Culley D."/>
            <person name="Magnuson J.K."/>
            <person name="James T.Y."/>
            <person name="O'Malley M.A."/>
            <person name="Stajich J.E."/>
            <person name="Spatafora J.W."/>
            <person name="Visel A."/>
            <person name="Grigoriev I.V."/>
        </authorList>
    </citation>
    <scope>NUCLEOTIDE SEQUENCE [LARGE SCALE GENOMIC DNA]</scope>
    <source>
        <strain evidence="6 7">62-1032</strain>
    </source>
</reference>
<name>A0A1Y2FHW2_9BASI</name>
<evidence type="ECO:0000259" key="5">
    <source>
        <dbReference type="Pfam" id="PF07842"/>
    </source>
</evidence>
<dbReference type="InParanoid" id="A0A1Y2FHW2"/>
<dbReference type="Pfam" id="PF15458">
    <property type="entry name" value="NTR2"/>
    <property type="match status" value="1"/>
</dbReference>
<protein>
    <submittedName>
        <fullName evidence="6">Nineteen complex-related protein 2-domain-containing protein</fullName>
    </submittedName>
</protein>
<evidence type="ECO:0000256" key="1">
    <source>
        <dbReference type="ARBA" id="ARBA00004123"/>
    </source>
</evidence>
<feature type="region of interest" description="Disordered" evidence="4">
    <location>
        <begin position="489"/>
        <end position="512"/>
    </location>
</feature>
<dbReference type="PANTHER" id="PTHR12214:SF0">
    <property type="entry name" value="LD29489P"/>
    <property type="match status" value="1"/>
</dbReference>
<evidence type="ECO:0000256" key="2">
    <source>
        <dbReference type="ARBA" id="ARBA00010801"/>
    </source>
</evidence>
<evidence type="ECO:0000313" key="7">
    <source>
        <dbReference type="Proteomes" id="UP000193467"/>
    </source>
</evidence>
<dbReference type="OrthoDB" id="2537597at2759"/>
<gene>
    <name evidence="6" type="ORF">BCR35DRAFT_317990</name>
</gene>
<evidence type="ECO:0000256" key="3">
    <source>
        <dbReference type="ARBA" id="ARBA00023242"/>
    </source>
</evidence>
<comment type="caution">
    <text evidence="6">The sequence shown here is derived from an EMBL/GenBank/DDBJ whole genome shotgun (WGS) entry which is preliminary data.</text>
</comment>
<dbReference type="PANTHER" id="PTHR12214">
    <property type="entry name" value="GC-RICH SEQUENCE DNA-BINDING FACTOR"/>
    <property type="match status" value="1"/>
</dbReference>
<feature type="domain" description="GCF C-terminal" evidence="5">
    <location>
        <begin position="547"/>
        <end position="704"/>
    </location>
</feature>
<keyword evidence="3" id="KW-0539">Nucleus</keyword>
<dbReference type="Proteomes" id="UP000193467">
    <property type="component" value="Unassembled WGS sequence"/>
</dbReference>
<accession>A0A1Y2FHW2</accession>
<dbReference type="GO" id="GO:0000390">
    <property type="term" value="P:spliceosomal complex disassembly"/>
    <property type="evidence" value="ECO:0007669"/>
    <property type="project" value="InterPro"/>
</dbReference>
<feature type="compositionally biased region" description="Acidic residues" evidence="4">
    <location>
        <begin position="235"/>
        <end position="247"/>
    </location>
</feature>
<dbReference type="Pfam" id="PF07842">
    <property type="entry name" value="GCFC"/>
    <property type="match status" value="1"/>
</dbReference>
<comment type="subcellular location">
    <subcellularLocation>
        <location evidence="1">Nucleus</location>
    </subcellularLocation>
</comment>
<evidence type="ECO:0000313" key="6">
    <source>
        <dbReference type="EMBL" id="ORY83548.1"/>
    </source>
</evidence>
<comment type="similarity">
    <text evidence="2">Belongs to the GCF family.</text>
</comment>